<dbReference type="HOGENOM" id="CLU_007383_8_4_1"/>
<keyword evidence="5" id="KW-1185">Reference proteome</keyword>
<evidence type="ECO:0000256" key="2">
    <source>
        <dbReference type="ARBA" id="ARBA00022857"/>
    </source>
</evidence>
<dbReference type="InterPro" id="IPR051164">
    <property type="entry name" value="NmrA-like_oxidored"/>
</dbReference>
<dbReference type="GO" id="GO:0005634">
    <property type="term" value="C:nucleus"/>
    <property type="evidence" value="ECO:0007669"/>
    <property type="project" value="TreeGrafter"/>
</dbReference>
<evidence type="ECO:0000259" key="3">
    <source>
        <dbReference type="Pfam" id="PF05368"/>
    </source>
</evidence>
<proteinExistence type="inferred from homology"/>
<dbReference type="PANTHER" id="PTHR42748">
    <property type="entry name" value="NITROGEN METABOLITE REPRESSION PROTEIN NMRA FAMILY MEMBER"/>
    <property type="match status" value="1"/>
</dbReference>
<comment type="similarity">
    <text evidence="1">Belongs to the NmrA-type oxidoreductase family.</text>
</comment>
<protein>
    <submittedName>
        <fullName evidence="4">Putative nucleoside-diphosphate-sugar epimerase family protein</fullName>
    </submittedName>
</protein>
<evidence type="ECO:0000313" key="5">
    <source>
        <dbReference type="Proteomes" id="UP000012174"/>
    </source>
</evidence>
<organism evidence="4 5">
    <name type="scientific">Eutypa lata (strain UCR-EL1)</name>
    <name type="common">Grapevine dieback disease fungus</name>
    <name type="synonym">Eutypa armeniacae</name>
    <dbReference type="NCBI Taxonomy" id="1287681"/>
    <lineage>
        <taxon>Eukaryota</taxon>
        <taxon>Fungi</taxon>
        <taxon>Dikarya</taxon>
        <taxon>Ascomycota</taxon>
        <taxon>Pezizomycotina</taxon>
        <taxon>Sordariomycetes</taxon>
        <taxon>Xylariomycetidae</taxon>
        <taxon>Xylariales</taxon>
        <taxon>Diatrypaceae</taxon>
        <taxon>Eutypa</taxon>
    </lineage>
</organism>
<dbReference type="InterPro" id="IPR008030">
    <property type="entry name" value="NmrA-like"/>
</dbReference>
<evidence type="ECO:0000256" key="1">
    <source>
        <dbReference type="ARBA" id="ARBA00006328"/>
    </source>
</evidence>
<dbReference type="eggNOG" id="ENOG502S0JD">
    <property type="taxonomic scope" value="Eukaryota"/>
</dbReference>
<sequence>MSPPREILIIGATGRQGNAVLRELSNQLSSSSPPKPSPKPKILALTRNATSAKARALVSSPEYAALDLELVQGDTRDAAAVFASHPGVDAVFACTVPPDELAQAVPLIDTASNPATSNVKRFVFSSVDRGGDERSWENRTDVPHFADKYDIEHYLRSVCEGGGGGGSGGGSSDSTKSKTTMKMRYTILRPVAFFDNLNPTTSFGPVFAGLWNTMPSDRALQLVSLRDVALFASRALLCTDDAFDGEFAGRAVGLAGDELTLLEARSAFRKVAGAELPQAWWVVGMGVRWAIGIVGKMFAWFEREGYGVDIGKVREREPRMQSFEVWLRESSRFPCSEEVSDEA</sequence>
<evidence type="ECO:0000313" key="4">
    <source>
        <dbReference type="EMBL" id="EMR65172.1"/>
    </source>
</evidence>
<dbReference type="Gene3D" id="3.40.50.720">
    <property type="entry name" value="NAD(P)-binding Rossmann-like Domain"/>
    <property type="match status" value="1"/>
</dbReference>
<dbReference type="Pfam" id="PF05368">
    <property type="entry name" value="NmrA"/>
    <property type="match status" value="1"/>
</dbReference>
<dbReference type="OMA" id="EWDRRAV"/>
<dbReference type="InterPro" id="IPR036291">
    <property type="entry name" value="NAD(P)-bd_dom_sf"/>
</dbReference>
<dbReference type="KEGG" id="ela:UCREL1_7854"/>
<reference evidence="5" key="1">
    <citation type="journal article" date="2013" name="Genome Announc.">
        <title>Draft genome sequence of the grapevine dieback fungus Eutypa lata UCR-EL1.</title>
        <authorList>
            <person name="Blanco-Ulate B."/>
            <person name="Rolshausen P.E."/>
            <person name="Cantu D."/>
        </authorList>
    </citation>
    <scope>NUCLEOTIDE SEQUENCE [LARGE SCALE GENOMIC DNA]</scope>
    <source>
        <strain evidence="5">UCR-EL1</strain>
    </source>
</reference>
<gene>
    <name evidence="4" type="ORF">UCREL1_7854</name>
</gene>
<dbReference type="Proteomes" id="UP000012174">
    <property type="component" value="Unassembled WGS sequence"/>
</dbReference>
<dbReference type="OrthoDB" id="9997102at2759"/>
<dbReference type="SUPFAM" id="SSF51735">
    <property type="entry name" value="NAD(P)-binding Rossmann-fold domains"/>
    <property type="match status" value="1"/>
</dbReference>
<accession>M7SLX4</accession>
<feature type="domain" description="NmrA-like" evidence="3">
    <location>
        <begin position="6"/>
        <end position="158"/>
    </location>
</feature>
<name>M7SLX4_EUTLA</name>
<dbReference type="AlphaFoldDB" id="M7SLX4"/>
<dbReference type="EMBL" id="KB706924">
    <property type="protein sequence ID" value="EMR65172.1"/>
    <property type="molecule type" value="Genomic_DNA"/>
</dbReference>
<keyword evidence="2" id="KW-0521">NADP</keyword>
<dbReference type="PANTHER" id="PTHR42748:SF7">
    <property type="entry name" value="NMRA LIKE REDOX SENSOR 1-RELATED"/>
    <property type="match status" value="1"/>
</dbReference>